<name>A0ACB6SD57_9PLEO</name>
<reference evidence="1" key="1">
    <citation type="journal article" date="2020" name="Stud. Mycol.">
        <title>101 Dothideomycetes genomes: a test case for predicting lifestyles and emergence of pathogens.</title>
        <authorList>
            <person name="Haridas S."/>
            <person name="Albert R."/>
            <person name="Binder M."/>
            <person name="Bloem J."/>
            <person name="Labutti K."/>
            <person name="Salamov A."/>
            <person name="Andreopoulos B."/>
            <person name="Baker S."/>
            <person name="Barry K."/>
            <person name="Bills G."/>
            <person name="Bluhm B."/>
            <person name="Cannon C."/>
            <person name="Castanera R."/>
            <person name="Culley D."/>
            <person name="Daum C."/>
            <person name="Ezra D."/>
            <person name="Gonzalez J."/>
            <person name="Henrissat B."/>
            <person name="Kuo A."/>
            <person name="Liang C."/>
            <person name="Lipzen A."/>
            <person name="Lutzoni F."/>
            <person name="Magnuson J."/>
            <person name="Mondo S."/>
            <person name="Nolan M."/>
            <person name="Ohm R."/>
            <person name="Pangilinan J."/>
            <person name="Park H.-J."/>
            <person name="Ramirez L."/>
            <person name="Alfaro M."/>
            <person name="Sun H."/>
            <person name="Tritt A."/>
            <person name="Yoshinaga Y."/>
            <person name="Zwiers L.-H."/>
            <person name="Turgeon B."/>
            <person name="Goodwin S."/>
            <person name="Spatafora J."/>
            <person name="Crous P."/>
            <person name="Grigoriev I."/>
        </authorList>
    </citation>
    <scope>NUCLEOTIDE SEQUENCE</scope>
    <source>
        <strain evidence="1">CBS 525.71</strain>
    </source>
</reference>
<evidence type="ECO:0000313" key="2">
    <source>
        <dbReference type="Proteomes" id="UP000799754"/>
    </source>
</evidence>
<organism evidence="1 2">
    <name type="scientific">Macroventuria anomochaeta</name>
    <dbReference type="NCBI Taxonomy" id="301207"/>
    <lineage>
        <taxon>Eukaryota</taxon>
        <taxon>Fungi</taxon>
        <taxon>Dikarya</taxon>
        <taxon>Ascomycota</taxon>
        <taxon>Pezizomycotina</taxon>
        <taxon>Dothideomycetes</taxon>
        <taxon>Pleosporomycetidae</taxon>
        <taxon>Pleosporales</taxon>
        <taxon>Pleosporineae</taxon>
        <taxon>Didymellaceae</taxon>
        <taxon>Macroventuria</taxon>
    </lineage>
</organism>
<evidence type="ECO:0000313" key="1">
    <source>
        <dbReference type="EMBL" id="KAF2632081.1"/>
    </source>
</evidence>
<comment type="caution">
    <text evidence="1">The sequence shown here is derived from an EMBL/GenBank/DDBJ whole genome shotgun (WGS) entry which is preliminary data.</text>
</comment>
<protein>
    <submittedName>
        <fullName evidence="1">Uncharacterized protein</fullName>
    </submittedName>
</protein>
<proteinExistence type="predicted"/>
<dbReference type="EMBL" id="MU006703">
    <property type="protein sequence ID" value="KAF2632081.1"/>
    <property type="molecule type" value="Genomic_DNA"/>
</dbReference>
<accession>A0ACB6SD57</accession>
<sequence>MRCVFRAFLFAGFTALAVGKAVVQPLTFADTSLFLSNTSARIAVPFGTFDSVKFSEPSLVQTAESDFDINKVASDGVWEKYRAKGFWYGCLLDMTIENAGKAMEDTRTPPSAESVWQGDFWNDIRNWGWHEALLDSLSNCDFRDGLDVKFNNKIGTALSALGLSLLPLGSGGDNECYSIEHGNEDPEDENGEEVYQINGLELPLTGAHYRFAMNKRDGAIFAQDFLNPKTAAEKHIQDDFPEDQLPRLSRPSDIMWSYWLRSNSDPQSLHNYFVNHVRNDETLPLISRVLKNHQLTKVPYWPGSPMGSTIAHFLIQHKATLGIKNFESIVIFRDNYPETHPGAQIPEVQLLFRILDVPAQEVIDEDIEMPDAGKAEIRRTVRLQGESGKDIVREHRVVVRWNAD</sequence>
<gene>
    <name evidence="1" type="ORF">BU25DRAFT_475265</name>
</gene>
<dbReference type="Proteomes" id="UP000799754">
    <property type="component" value="Unassembled WGS sequence"/>
</dbReference>
<keyword evidence="2" id="KW-1185">Reference proteome</keyword>